<sequence length="309" mass="34097">MAPFLRPWLVVTVLSAGASGCAALGGARGGDLVTLTYAWPEPATMQVEHTVDVRTDWSDRTTAERRFTMTLGPVDEAGQRRLSFHDVEILEARVPIFVEPLATGIIDAQGDFQGIDPLEDNPALAFLDAMPLSPRKRAQMAKGLAVGLERAIRDTWNQWVGSWHGSRYKPGKQEVLPATMQVGTGRKERKEVPSEERQRLDVGVPCSDAEPEPRCARLRAVREPVGQSDKTPGTYARVELELVMDPTTLLPYSSRVIRMDRVDWNGQGGEPDFHESVHVEQYTFVHGPAPTAGPMARALPRQPMPTSLK</sequence>
<keyword evidence="2" id="KW-0732">Signal</keyword>
<feature type="signal peptide" evidence="2">
    <location>
        <begin position="1"/>
        <end position="22"/>
    </location>
</feature>
<feature type="compositionally biased region" description="Basic and acidic residues" evidence="1">
    <location>
        <begin position="185"/>
        <end position="200"/>
    </location>
</feature>
<evidence type="ECO:0008006" key="5">
    <source>
        <dbReference type="Google" id="ProtNLM"/>
    </source>
</evidence>
<feature type="region of interest" description="Disordered" evidence="1">
    <location>
        <begin position="183"/>
        <end position="211"/>
    </location>
</feature>
<evidence type="ECO:0000313" key="4">
    <source>
        <dbReference type="Proteomes" id="UP001516472"/>
    </source>
</evidence>
<protein>
    <recommendedName>
        <fullName evidence="5">DUF2381 family protein</fullName>
    </recommendedName>
</protein>
<feature type="chain" id="PRO_5047251470" description="DUF2381 family protein" evidence="2">
    <location>
        <begin position="23"/>
        <end position="309"/>
    </location>
</feature>
<comment type="caution">
    <text evidence="3">The sequence shown here is derived from an EMBL/GenBank/DDBJ whole genome shotgun (WGS) entry which is preliminary data.</text>
</comment>
<reference evidence="3 4" key="1">
    <citation type="submission" date="2020-02" db="EMBL/GenBank/DDBJ databases">
        <authorList>
            <person name="Babadi Z.K."/>
            <person name="Risdian C."/>
            <person name="Ebrahimipour G.H."/>
            <person name="Wink J."/>
        </authorList>
    </citation>
    <scope>NUCLEOTIDE SEQUENCE [LARGE SCALE GENOMIC DNA]</scope>
    <source>
        <strain evidence="3 4">ZKHCc1 1396</strain>
    </source>
</reference>
<dbReference type="EMBL" id="JAAIYO010000003">
    <property type="protein sequence ID" value="MBE4749008.1"/>
    <property type="molecule type" value="Genomic_DNA"/>
</dbReference>
<feature type="region of interest" description="Disordered" evidence="1">
    <location>
        <begin position="288"/>
        <end position="309"/>
    </location>
</feature>
<organism evidence="3 4">
    <name type="scientific">Corallococcus soli</name>
    <dbReference type="NCBI Taxonomy" id="2710757"/>
    <lineage>
        <taxon>Bacteria</taxon>
        <taxon>Pseudomonadati</taxon>
        <taxon>Myxococcota</taxon>
        <taxon>Myxococcia</taxon>
        <taxon>Myxococcales</taxon>
        <taxon>Cystobacterineae</taxon>
        <taxon>Myxococcaceae</taxon>
        <taxon>Corallococcus</taxon>
    </lineage>
</organism>
<name>A0ABR9PM56_9BACT</name>
<gene>
    <name evidence="3" type="ORF">G4177_12635</name>
</gene>
<keyword evidence="4" id="KW-1185">Reference proteome</keyword>
<evidence type="ECO:0000256" key="1">
    <source>
        <dbReference type="SAM" id="MobiDB-lite"/>
    </source>
</evidence>
<evidence type="ECO:0000313" key="3">
    <source>
        <dbReference type="EMBL" id="MBE4749008.1"/>
    </source>
</evidence>
<dbReference type="RefSeq" id="WP_193348421.1">
    <property type="nucleotide sequence ID" value="NZ_CBCSIP010000013.1"/>
</dbReference>
<proteinExistence type="predicted"/>
<evidence type="ECO:0000256" key="2">
    <source>
        <dbReference type="SAM" id="SignalP"/>
    </source>
</evidence>
<dbReference type="PROSITE" id="PS51257">
    <property type="entry name" value="PROKAR_LIPOPROTEIN"/>
    <property type="match status" value="1"/>
</dbReference>
<dbReference type="Proteomes" id="UP001516472">
    <property type="component" value="Unassembled WGS sequence"/>
</dbReference>
<accession>A0ABR9PM56</accession>